<dbReference type="Proteomes" id="UP000652219">
    <property type="component" value="Unassembled WGS sequence"/>
</dbReference>
<proteinExistence type="predicted"/>
<feature type="region of interest" description="Disordered" evidence="1">
    <location>
        <begin position="177"/>
        <end position="221"/>
    </location>
</feature>
<feature type="region of interest" description="Disordered" evidence="1">
    <location>
        <begin position="113"/>
        <end position="135"/>
    </location>
</feature>
<dbReference type="EMBL" id="WIGN01000158">
    <property type="protein sequence ID" value="KAF6806462.1"/>
    <property type="molecule type" value="Genomic_DNA"/>
</dbReference>
<protein>
    <submittedName>
        <fullName evidence="2">Uncharacterized protein</fullName>
    </submittedName>
</protein>
<feature type="compositionally biased region" description="Polar residues" evidence="1">
    <location>
        <begin position="187"/>
        <end position="198"/>
    </location>
</feature>
<evidence type="ECO:0000313" key="2">
    <source>
        <dbReference type="EMBL" id="KAF6806462.1"/>
    </source>
</evidence>
<feature type="compositionally biased region" description="Low complexity" evidence="1">
    <location>
        <begin position="205"/>
        <end position="221"/>
    </location>
</feature>
<evidence type="ECO:0000313" key="3">
    <source>
        <dbReference type="Proteomes" id="UP000652219"/>
    </source>
</evidence>
<evidence type="ECO:0000256" key="1">
    <source>
        <dbReference type="SAM" id="MobiDB-lite"/>
    </source>
</evidence>
<accession>A0A8H6MRH7</accession>
<sequence length="221" mass="24415">MTFKQPPSRPTDGPDLCCRVTCDGRATRDLGAQAQSLILPAMSNKESMLRTCREQFPLGAPRIVSPRPPIAVAVAPSDSAPGCARLERLTTNPSRDPPVLVGSVDVDTTTTATTTKKTEQQQQPKEDPPLAQTSSFGPPPLSCILCWVRWCHGAVRGERNQPWRLLEVYWAVARRDSPPRDMRNRNPGISNPGTTGTKCSFAVPQHQQQQQQQQQQQRPQD</sequence>
<dbReference type="AlphaFoldDB" id="A0A8H6MRH7"/>
<reference evidence="2 3" key="1">
    <citation type="journal article" date="2020" name="Phytopathology">
        <title>Genome Sequence Resources of Colletotrichum truncatum, C. plurivorum, C. musicola, and C. sojae: Four Species Pathogenic to Soybean (Glycine max).</title>
        <authorList>
            <person name="Rogerio F."/>
            <person name="Boufleur T.R."/>
            <person name="Ciampi-Guillardi M."/>
            <person name="Sukno S.A."/>
            <person name="Thon M.R."/>
            <person name="Massola Junior N.S."/>
            <person name="Baroncelli R."/>
        </authorList>
    </citation>
    <scope>NUCLEOTIDE SEQUENCE [LARGE SCALE GENOMIC DNA]</scope>
    <source>
        <strain evidence="2 3">LFN0009</strain>
    </source>
</reference>
<gene>
    <name evidence="2" type="ORF">CSOJ01_08810</name>
</gene>
<organism evidence="2 3">
    <name type="scientific">Colletotrichum sojae</name>
    <dbReference type="NCBI Taxonomy" id="2175907"/>
    <lineage>
        <taxon>Eukaryota</taxon>
        <taxon>Fungi</taxon>
        <taxon>Dikarya</taxon>
        <taxon>Ascomycota</taxon>
        <taxon>Pezizomycotina</taxon>
        <taxon>Sordariomycetes</taxon>
        <taxon>Hypocreomycetidae</taxon>
        <taxon>Glomerellales</taxon>
        <taxon>Glomerellaceae</taxon>
        <taxon>Colletotrichum</taxon>
        <taxon>Colletotrichum orchidearum species complex</taxon>
    </lineage>
</organism>
<feature type="compositionally biased region" description="Basic and acidic residues" evidence="1">
    <location>
        <begin position="116"/>
        <end position="128"/>
    </location>
</feature>
<keyword evidence="3" id="KW-1185">Reference proteome</keyword>
<name>A0A8H6MRH7_9PEZI</name>
<comment type="caution">
    <text evidence="2">The sequence shown here is derived from an EMBL/GenBank/DDBJ whole genome shotgun (WGS) entry which is preliminary data.</text>
</comment>